<evidence type="ECO:0000259" key="1">
    <source>
        <dbReference type="Pfam" id="PF03807"/>
    </source>
</evidence>
<proteinExistence type="predicted"/>
<evidence type="ECO:0000313" key="2">
    <source>
        <dbReference type="EMBL" id="SVD98912.1"/>
    </source>
</evidence>
<organism evidence="2">
    <name type="scientific">marine metagenome</name>
    <dbReference type="NCBI Taxonomy" id="408172"/>
    <lineage>
        <taxon>unclassified sequences</taxon>
        <taxon>metagenomes</taxon>
        <taxon>ecological metagenomes</taxon>
    </lineage>
</organism>
<dbReference type="SUPFAM" id="SSF51735">
    <property type="entry name" value="NAD(P)-binding Rossmann-fold domains"/>
    <property type="match status" value="1"/>
</dbReference>
<reference evidence="2" key="1">
    <citation type="submission" date="2018-05" db="EMBL/GenBank/DDBJ databases">
        <authorList>
            <person name="Lanie J.A."/>
            <person name="Ng W.-L."/>
            <person name="Kazmierczak K.M."/>
            <person name="Andrzejewski T.M."/>
            <person name="Davidsen T.M."/>
            <person name="Wayne K.J."/>
            <person name="Tettelin H."/>
            <person name="Glass J.I."/>
            <person name="Rusch D."/>
            <person name="Podicherti R."/>
            <person name="Tsui H.-C.T."/>
            <person name="Winkler M.E."/>
        </authorList>
    </citation>
    <scope>NUCLEOTIDE SEQUENCE</scope>
</reference>
<dbReference type="Gene3D" id="3.40.50.720">
    <property type="entry name" value="NAD(P)-binding Rossmann-like Domain"/>
    <property type="match status" value="1"/>
</dbReference>
<dbReference type="EMBL" id="UINC01186617">
    <property type="protein sequence ID" value="SVD98912.1"/>
    <property type="molecule type" value="Genomic_DNA"/>
</dbReference>
<dbReference type="InterPro" id="IPR028939">
    <property type="entry name" value="P5C_Rdtase_cat_N"/>
</dbReference>
<name>A0A382ZTV9_9ZZZZ</name>
<sequence length="108" mass="12130">MDPTQHHFQDRRIAILGAGWLGRRIAEQAIQYGMEVSTLTRNPETTAALRNIGVHNPVTAHLDSKLWHEQLSRDQNFVVNCVSSAGNDLEGYRQSYVDGNQSILEWAG</sequence>
<gene>
    <name evidence="2" type="ORF">METZ01_LOCUS451766</name>
</gene>
<dbReference type="AlphaFoldDB" id="A0A382ZTV9"/>
<feature type="non-terminal residue" evidence="2">
    <location>
        <position position="108"/>
    </location>
</feature>
<accession>A0A382ZTV9</accession>
<dbReference type="Pfam" id="PF03807">
    <property type="entry name" value="F420_oxidored"/>
    <property type="match status" value="1"/>
</dbReference>
<dbReference type="InterPro" id="IPR036291">
    <property type="entry name" value="NAD(P)-bd_dom_sf"/>
</dbReference>
<protein>
    <recommendedName>
        <fullName evidence="1">Pyrroline-5-carboxylate reductase catalytic N-terminal domain-containing protein</fullName>
    </recommendedName>
</protein>
<feature type="domain" description="Pyrroline-5-carboxylate reductase catalytic N-terminal" evidence="1">
    <location>
        <begin position="12"/>
        <end position="53"/>
    </location>
</feature>